<dbReference type="InterPro" id="IPR004307">
    <property type="entry name" value="TspO_MBR"/>
</dbReference>
<evidence type="ECO:0000256" key="6">
    <source>
        <dbReference type="SAM" id="Phobius"/>
    </source>
</evidence>
<dbReference type="PANTHER" id="PTHR10057:SF0">
    <property type="entry name" value="TRANSLOCATOR PROTEIN"/>
    <property type="match status" value="1"/>
</dbReference>
<gene>
    <name evidence="7" type="ORF">I8752_13855</name>
</gene>
<comment type="caution">
    <text evidence="7">The sequence shown here is derived from an EMBL/GenBank/DDBJ whole genome shotgun (WGS) entry which is preliminary data.</text>
</comment>
<evidence type="ECO:0000256" key="5">
    <source>
        <dbReference type="ARBA" id="ARBA00023136"/>
    </source>
</evidence>
<dbReference type="Proteomes" id="UP000662314">
    <property type="component" value="Unassembled WGS sequence"/>
</dbReference>
<dbReference type="AlphaFoldDB" id="A0A8J7LFQ8"/>
<dbReference type="PIRSF" id="PIRSF005859">
    <property type="entry name" value="PBR"/>
    <property type="match status" value="1"/>
</dbReference>
<name>A0A8J7LFQ8_9NOST</name>
<evidence type="ECO:0000256" key="4">
    <source>
        <dbReference type="ARBA" id="ARBA00022989"/>
    </source>
</evidence>
<dbReference type="PANTHER" id="PTHR10057">
    <property type="entry name" value="PERIPHERAL-TYPE BENZODIAZEPINE RECEPTOR"/>
    <property type="match status" value="1"/>
</dbReference>
<dbReference type="InterPro" id="IPR038330">
    <property type="entry name" value="TspO/MBR-related_sf"/>
</dbReference>
<feature type="transmembrane region" description="Helical" evidence="6">
    <location>
        <begin position="6"/>
        <end position="23"/>
    </location>
</feature>
<comment type="similarity">
    <text evidence="2">Belongs to the TspO/BZRP family.</text>
</comment>
<accession>A0A8J7LFQ8</accession>
<keyword evidence="5 6" id="KW-0472">Membrane</keyword>
<dbReference type="RefSeq" id="WP_214432902.1">
    <property type="nucleotide sequence ID" value="NZ_CAWPUQ010000290.1"/>
</dbReference>
<feature type="transmembrane region" description="Helical" evidence="6">
    <location>
        <begin position="105"/>
        <end position="138"/>
    </location>
</feature>
<dbReference type="Pfam" id="PF03073">
    <property type="entry name" value="TspO_MBR"/>
    <property type="match status" value="1"/>
</dbReference>
<evidence type="ECO:0000313" key="8">
    <source>
        <dbReference type="Proteomes" id="UP000662314"/>
    </source>
</evidence>
<evidence type="ECO:0000256" key="1">
    <source>
        <dbReference type="ARBA" id="ARBA00004141"/>
    </source>
</evidence>
<keyword evidence="4 6" id="KW-1133">Transmembrane helix</keyword>
<feature type="transmembrane region" description="Helical" evidence="6">
    <location>
        <begin position="74"/>
        <end position="93"/>
    </location>
</feature>
<evidence type="ECO:0000313" key="7">
    <source>
        <dbReference type="EMBL" id="MBH8574084.1"/>
    </source>
</evidence>
<protein>
    <submittedName>
        <fullName evidence="7">TspO/MBR family protein</fullName>
    </submittedName>
</protein>
<sequence length="157" mass="17629">MIKSWMVIGGVAFLIALGANLITPGDRKWFKRLQRPNWLTFEAAIPVIWTVIFICGAWSAYIVWERNPGTNTTWLLMGLYALLEIAIVAYTPVMFRLRSLKAGTILGAIGFIIGVLLTFIVLTISGWAALLLVPFLLWSPIGTYTTWEMKRLNPQDA</sequence>
<organism evidence="7 8">
    <name type="scientific">Dendronalium phyllosphericum CENA369</name>
    <dbReference type="NCBI Taxonomy" id="1725256"/>
    <lineage>
        <taxon>Bacteria</taxon>
        <taxon>Bacillati</taxon>
        <taxon>Cyanobacteriota</taxon>
        <taxon>Cyanophyceae</taxon>
        <taxon>Nostocales</taxon>
        <taxon>Nostocaceae</taxon>
        <taxon>Dendronalium</taxon>
        <taxon>Dendronalium phyllosphericum</taxon>
    </lineage>
</organism>
<proteinExistence type="inferred from homology"/>
<evidence type="ECO:0000256" key="2">
    <source>
        <dbReference type="ARBA" id="ARBA00007524"/>
    </source>
</evidence>
<dbReference type="GO" id="GO:0033013">
    <property type="term" value="P:tetrapyrrole metabolic process"/>
    <property type="evidence" value="ECO:0007669"/>
    <property type="project" value="UniProtKB-ARBA"/>
</dbReference>
<evidence type="ECO:0000256" key="3">
    <source>
        <dbReference type="ARBA" id="ARBA00022692"/>
    </source>
</evidence>
<dbReference type="GO" id="GO:0016020">
    <property type="term" value="C:membrane"/>
    <property type="evidence" value="ECO:0007669"/>
    <property type="project" value="UniProtKB-SubCell"/>
</dbReference>
<keyword evidence="3 6" id="KW-0812">Transmembrane</keyword>
<dbReference type="EMBL" id="JAECZA010000055">
    <property type="protein sequence ID" value="MBH8574084.1"/>
    <property type="molecule type" value="Genomic_DNA"/>
</dbReference>
<keyword evidence="8" id="KW-1185">Reference proteome</keyword>
<reference evidence="7 8" key="1">
    <citation type="journal article" date="2021" name="Int. J. Syst. Evol. Microbiol.">
        <title>Amazonocrinis nigriterrae gen. nov., sp. nov., Atlanticothrix silvestris gen. nov., sp. nov. and Dendronalium phyllosphericum gen. nov., sp. nov., nostocacean cyanobacteria from Brazilian environments.</title>
        <authorList>
            <person name="Alvarenga D.O."/>
            <person name="Andreote A.P.D."/>
            <person name="Branco L.H.Z."/>
            <person name="Delbaje E."/>
            <person name="Cruz R.B."/>
            <person name="Varani A.M."/>
            <person name="Fiore M.F."/>
        </authorList>
    </citation>
    <scope>NUCLEOTIDE SEQUENCE [LARGE SCALE GENOMIC DNA]</scope>
    <source>
        <strain evidence="7 8">CENA369</strain>
    </source>
</reference>
<dbReference type="CDD" id="cd15904">
    <property type="entry name" value="TSPO_MBR"/>
    <property type="match status" value="1"/>
</dbReference>
<dbReference type="Gene3D" id="1.20.1260.100">
    <property type="entry name" value="TspO/MBR protein"/>
    <property type="match status" value="1"/>
</dbReference>
<feature type="transmembrane region" description="Helical" evidence="6">
    <location>
        <begin position="43"/>
        <end position="62"/>
    </location>
</feature>
<comment type="subcellular location">
    <subcellularLocation>
        <location evidence="1">Membrane</location>
        <topology evidence="1">Multi-pass membrane protein</topology>
    </subcellularLocation>
</comment>